<protein>
    <recommendedName>
        <fullName evidence="5">DinB-like domain-containing protein</fullName>
    </recommendedName>
</protein>
<name>A0ABR1JPX1_9AGAR</name>
<accession>A0ABR1JPX1</accession>
<organism evidence="2 4">
    <name type="scientific">Marasmiellus scandens</name>
    <dbReference type="NCBI Taxonomy" id="2682957"/>
    <lineage>
        <taxon>Eukaryota</taxon>
        <taxon>Fungi</taxon>
        <taxon>Dikarya</taxon>
        <taxon>Basidiomycota</taxon>
        <taxon>Agaricomycotina</taxon>
        <taxon>Agaricomycetes</taxon>
        <taxon>Agaricomycetidae</taxon>
        <taxon>Agaricales</taxon>
        <taxon>Marasmiineae</taxon>
        <taxon>Omphalotaceae</taxon>
        <taxon>Marasmiellus</taxon>
    </lineage>
</organism>
<sequence>MSLSSTPITETSHSIFSMPSSKPDQSPEDIENLKQSLFVAETVLQQAVALLENHLTSDEQLTVHSRYLPGSTIGKHLRHARDHFELLIDCISSPPSTGPHVLNYDVRIRNTPMETNRMSARDAIVGTIRRLEETVPKADWNASMELHAVTPFIQTFDTTFGRELWFASLHCIHHWSMVRVIAGEMNIALPDDFGFAPSTLVFQGRDGAALGKAKI</sequence>
<keyword evidence="4" id="KW-1185">Reference proteome</keyword>
<proteinExistence type="predicted"/>
<evidence type="ECO:0008006" key="5">
    <source>
        <dbReference type="Google" id="ProtNLM"/>
    </source>
</evidence>
<evidence type="ECO:0000313" key="2">
    <source>
        <dbReference type="EMBL" id="KAK7463862.1"/>
    </source>
</evidence>
<feature type="compositionally biased region" description="Polar residues" evidence="1">
    <location>
        <begin position="1"/>
        <end position="24"/>
    </location>
</feature>
<reference evidence="2 4" key="1">
    <citation type="submission" date="2024-01" db="EMBL/GenBank/DDBJ databases">
        <title>A draft genome for the cacao thread blight pathogen Marasmiellus scandens.</title>
        <authorList>
            <person name="Baruah I.K."/>
            <person name="Leung J."/>
            <person name="Bukari Y."/>
            <person name="Amoako-Attah I."/>
            <person name="Meinhardt L.W."/>
            <person name="Bailey B.A."/>
            <person name="Cohen S.P."/>
        </authorList>
    </citation>
    <scope>NUCLEOTIDE SEQUENCE [LARGE SCALE GENOMIC DNA]</scope>
    <source>
        <strain evidence="2 4">GH-19</strain>
    </source>
</reference>
<comment type="caution">
    <text evidence="2">The sequence shown here is derived from an EMBL/GenBank/DDBJ whole genome shotgun (WGS) entry which is preliminary data.</text>
</comment>
<evidence type="ECO:0000313" key="4">
    <source>
        <dbReference type="Proteomes" id="UP001498398"/>
    </source>
</evidence>
<dbReference type="Proteomes" id="UP001498398">
    <property type="component" value="Unassembled WGS sequence"/>
</dbReference>
<evidence type="ECO:0000313" key="3">
    <source>
        <dbReference type="EMBL" id="KAK7465826.1"/>
    </source>
</evidence>
<evidence type="ECO:0000256" key="1">
    <source>
        <dbReference type="SAM" id="MobiDB-lite"/>
    </source>
</evidence>
<dbReference type="PANTHER" id="PTHR39473">
    <property type="match status" value="1"/>
</dbReference>
<dbReference type="EMBL" id="JBANRG010000006">
    <property type="protein sequence ID" value="KAK7465826.1"/>
    <property type="molecule type" value="Genomic_DNA"/>
</dbReference>
<dbReference type="PANTHER" id="PTHR39473:SF1">
    <property type="entry name" value="DINB-LIKE DOMAIN-CONTAINING PROTEIN"/>
    <property type="match status" value="1"/>
</dbReference>
<feature type="region of interest" description="Disordered" evidence="1">
    <location>
        <begin position="1"/>
        <end position="29"/>
    </location>
</feature>
<dbReference type="EMBL" id="JBANRG010000009">
    <property type="protein sequence ID" value="KAK7463862.1"/>
    <property type="molecule type" value="Genomic_DNA"/>
</dbReference>
<gene>
    <name evidence="3" type="ORF">VKT23_005797</name>
    <name evidence="2" type="ORF">VKT23_007198</name>
</gene>